<sequence length="125" mass="13382">MSEKMVSIASASLAGKFLLVIVFVIAYHRPPPTKASNSHPADQVSSHGGPPPGTTTKMAPTEEDHTLLLNLVSVLAKIRQEANDAAKAQLEETKKMTVLLEQGYAELLTVHRAPLPRGCDDVGQT</sequence>
<reference evidence="3" key="1">
    <citation type="submission" date="2023-07" db="EMBL/GenBank/DDBJ databases">
        <title>Black Yeasts Isolated from many extreme environments.</title>
        <authorList>
            <person name="Coleine C."/>
            <person name="Stajich J.E."/>
            <person name="Selbmann L."/>
        </authorList>
    </citation>
    <scope>NUCLEOTIDE SEQUENCE</scope>
    <source>
        <strain evidence="3">CCFEE 5485</strain>
    </source>
</reference>
<keyword evidence="2" id="KW-0812">Transmembrane</keyword>
<proteinExistence type="predicted"/>
<accession>A0AAE1C389</accession>
<keyword evidence="4" id="KW-1185">Reference proteome</keyword>
<name>A0AAE1C389_9PEZI</name>
<evidence type="ECO:0000313" key="4">
    <source>
        <dbReference type="Proteomes" id="UP001274830"/>
    </source>
</evidence>
<keyword evidence="2" id="KW-0472">Membrane</keyword>
<dbReference type="Proteomes" id="UP001274830">
    <property type="component" value="Unassembled WGS sequence"/>
</dbReference>
<dbReference type="AlphaFoldDB" id="A0AAE1C389"/>
<organism evidence="3 4">
    <name type="scientific">Recurvomyces mirabilis</name>
    <dbReference type="NCBI Taxonomy" id="574656"/>
    <lineage>
        <taxon>Eukaryota</taxon>
        <taxon>Fungi</taxon>
        <taxon>Dikarya</taxon>
        <taxon>Ascomycota</taxon>
        <taxon>Pezizomycotina</taxon>
        <taxon>Dothideomycetes</taxon>
        <taxon>Dothideomycetidae</taxon>
        <taxon>Mycosphaerellales</taxon>
        <taxon>Teratosphaeriaceae</taxon>
        <taxon>Recurvomyces</taxon>
    </lineage>
</organism>
<keyword evidence="2" id="KW-1133">Transmembrane helix</keyword>
<dbReference type="EMBL" id="JAUTXT010000010">
    <property type="protein sequence ID" value="KAK3676496.1"/>
    <property type="molecule type" value="Genomic_DNA"/>
</dbReference>
<evidence type="ECO:0000256" key="1">
    <source>
        <dbReference type="SAM" id="MobiDB-lite"/>
    </source>
</evidence>
<feature type="region of interest" description="Disordered" evidence="1">
    <location>
        <begin position="32"/>
        <end position="62"/>
    </location>
</feature>
<evidence type="ECO:0000256" key="2">
    <source>
        <dbReference type="SAM" id="Phobius"/>
    </source>
</evidence>
<feature type="compositionally biased region" description="Polar residues" evidence="1">
    <location>
        <begin position="34"/>
        <end position="46"/>
    </location>
</feature>
<feature type="transmembrane region" description="Helical" evidence="2">
    <location>
        <begin position="6"/>
        <end position="27"/>
    </location>
</feature>
<gene>
    <name evidence="3" type="ORF">LTR78_003772</name>
</gene>
<evidence type="ECO:0000313" key="3">
    <source>
        <dbReference type="EMBL" id="KAK3676496.1"/>
    </source>
</evidence>
<comment type="caution">
    <text evidence="3">The sequence shown here is derived from an EMBL/GenBank/DDBJ whole genome shotgun (WGS) entry which is preliminary data.</text>
</comment>
<protein>
    <submittedName>
        <fullName evidence="3">Uncharacterized protein</fullName>
    </submittedName>
</protein>